<accession>A0AAV7HZ18</accession>
<feature type="compositionally biased region" description="Polar residues" evidence="1">
    <location>
        <begin position="1"/>
        <end position="15"/>
    </location>
</feature>
<feature type="compositionally biased region" description="Low complexity" evidence="1">
    <location>
        <begin position="22"/>
        <end position="31"/>
    </location>
</feature>
<reference evidence="2 3" key="1">
    <citation type="journal article" date="2021" name="J. Hered.">
        <title>A chromosome-level genome assembly of the parasitoid wasp, Cotesia glomerata (Hymenoptera: Braconidae).</title>
        <authorList>
            <person name="Pinto B.J."/>
            <person name="Weis J.J."/>
            <person name="Gamble T."/>
            <person name="Ode P.J."/>
            <person name="Paul R."/>
            <person name="Zaspel J.M."/>
        </authorList>
    </citation>
    <scope>NUCLEOTIDE SEQUENCE [LARGE SCALE GENOMIC DNA]</scope>
    <source>
        <strain evidence="2">CgM1</strain>
    </source>
</reference>
<dbReference type="Proteomes" id="UP000826195">
    <property type="component" value="Unassembled WGS sequence"/>
</dbReference>
<evidence type="ECO:0000313" key="2">
    <source>
        <dbReference type="EMBL" id="KAH0540177.1"/>
    </source>
</evidence>
<dbReference type="EMBL" id="JAHXZJ010002609">
    <property type="protein sequence ID" value="KAH0540177.1"/>
    <property type="molecule type" value="Genomic_DNA"/>
</dbReference>
<sequence length="281" mass="31532">MSELENATNTTSQKQAVKCDSGSHLSQSTSSLKGRRRITDSWDKLNIEVLGNPIELLNNKKRLLESKSMDDDIINNPPKRRLSLDPATLLVLKEGIVEAFTGSIEKILNEKLACIDELSAEFDQLKESNANKFLKLDEVVNSKHEAVNNQLNAFELRLSCLESSTTIVSSSSSLLNNSDPTNLIKNEIIKKKKSLGQRKVDIDHDLSSEERKINDTTRKKAKKLREMGFRFEIGNKQLQINGFWHHWDSNIEHLLINAEEHLCPMDVAAAGGSSLISPKNN</sequence>
<evidence type="ECO:0000256" key="1">
    <source>
        <dbReference type="SAM" id="MobiDB-lite"/>
    </source>
</evidence>
<comment type="caution">
    <text evidence="2">The sequence shown here is derived from an EMBL/GenBank/DDBJ whole genome shotgun (WGS) entry which is preliminary data.</text>
</comment>
<dbReference type="AlphaFoldDB" id="A0AAV7HZ18"/>
<keyword evidence="3" id="KW-1185">Reference proteome</keyword>
<evidence type="ECO:0000313" key="3">
    <source>
        <dbReference type="Proteomes" id="UP000826195"/>
    </source>
</evidence>
<organism evidence="2 3">
    <name type="scientific">Cotesia glomerata</name>
    <name type="common">Lepidopteran parasitic wasp</name>
    <name type="synonym">Apanteles glomeratus</name>
    <dbReference type="NCBI Taxonomy" id="32391"/>
    <lineage>
        <taxon>Eukaryota</taxon>
        <taxon>Metazoa</taxon>
        <taxon>Ecdysozoa</taxon>
        <taxon>Arthropoda</taxon>
        <taxon>Hexapoda</taxon>
        <taxon>Insecta</taxon>
        <taxon>Pterygota</taxon>
        <taxon>Neoptera</taxon>
        <taxon>Endopterygota</taxon>
        <taxon>Hymenoptera</taxon>
        <taxon>Apocrita</taxon>
        <taxon>Ichneumonoidea</taxon>
        <taxon>Braconidae</taxon>
        <taxon>Microgastrinae</taxon>
        <taxon>Cotesia</taxon>
    </lineage>
</organism>
<feature type="region of interest" description="Disordered" evidence="1">
    <location>
        <begin position="1"/>
        <end position="32"/>
    </location>
</feature>
<proteinExistence type="predicted"/>
<protein>
    <submittedName>
        <fullName evidence="2">Uncharacterized protein</fullName>
    </submittedName>
</protein>
<gene>
    <name evidence="2" type="ORF">KQX54_014001</name>
</gene>
<name>A0AAV7HZ18_COTGL</name>